<sequence length="73" mass="8052">MPQQASNGTERIFQGLRSRNTRRNTPEPMAATARTTVAAIVYPNAAKAVETMTHTHTHHSNHGLPSWRSETNG</sequence>
<organism evidence="2 3">
    <name type="scientific">Bifidobacterium pseudolongum PV8-2</name>
    <dbReference type="NCBI Taxonomy" id="1447715"/>
    <lineage>
        <taxon>Bacteria</taxon>
        <taxon>Bacillati</taxon>
        <taxon>Actinomycetota</taxon>
        <taxon>Actinomycetes</taxon>
        <taxon>Bifidobacteriales</taxon>
        <taxon>Bifidobacteriaceae</taxon>
        <taxon>Bifidobacterium</taxon>
    </lineage>
</organism>
<feature type="region of interest" description="Disordered" evidence="1">
    <location>
        <begin position="1"/>
        <end position="31"/>
    </location>
</feature>
<accession>A0A0A7I9X1</accession>
<evidence type="ECO:0000313" key="2">
    <source>
        <dbReference type="EMBL" id="AIZ17037.1"/>
    </source>
</evidence>
<reference evidence="2 3" key="1">
    <citation type="journal article" date="2015" name="Genome Announc.">
        <title>Bifidobacterium pseudolongum Strain PV8-2, Isolated from a Stool Sample of an Anemic Kenyan Infant.</title>
        <authorList>
            <person name="Vazquez-Gutierrez P."/>
            <person name="Lacroix C."/>
            <person name="Chassard C."/>
            <person name="Klumpp J."/>
            <person name="Stevens M.J."/>
            <person name="Jans C."/>
        </authorList>
    </citation>
    <scope>NUCLEOTIDE SEQUENCE [LARGE SCALE GENOMIC DNA]</scope>
    <source>
        <strain evidence="2 3">PV8-2</strain>
    </source>
</reference>
<dbReference type="EMBL" id="CP007457">
    <property type="protein sequence ID" value="AIZ17037.1"/>
    <property type="molecule type" value="Genomic_DNA"/>
</dbReference>
<dbReference type="Proteomes" id="UP000030636">
    <property type="component" value="Chromosome"/>
</dbReference>
<evidence type="ECO:0000313" key="3">
    <source>
        <dbReference type="Proteomes" id="UP000030636"/>
    </source>
</evidence>
<dbReference type="KEGG" id="bpsp:AH67_04390"/>
<proteinExistence type="predicted"/>
<dbReference type="HOGENOM" id="CLU_2697209_0_0_11"/>
<evidence type="ECO:0000256" key="1">
    <source>
        <dbReference type="SAM" id="MobiDB-lite"/>
    </source>
</evidence>
<protein>
    <submittedName>
        <fullName evidence="2">Uncharacterized protein</fullName>
    </submittedName>
</protein>
<feature type="region of interest" description="Disordered" evidence="1">
    <location>
        <begin position="50"/>
        <end position="73"/>
    </location>
</feature>
<name>A0A0A7I9X1_9BIFI</name>
<dbReference type="AlphaFoldDB" id="A0A0A7I9X1"/>
<keyword evidence="3" id="KW-1185">Reference proteome</keyword>
<gene>
    <name evidence="2" type="ORF">AH67_04390</name>
</gene>
<dbReference type="STRING" id="1447715.AH67_04390"/>